<evidence type="ECO:0000313" key="3">
    <source>
        <dbReference type="EMBL" id="OLY81125.1"/>
    </source>
</evidence>
<feature type="compositionally biased region" description="Polar residues" evidence="1">
    <location>
        <begin position="441"/>
        <end position="451"/>
    </location>
</feature>
<feature type="compositionally biased region" description="Polar residues" evidence="1">
    <location>
        <begin position="111"/>
        <end position="123"/>
    </location>
</feature>
<dbReference type="Pfam" id="PF23024">
    <property type="entry name" value="AMP-dom_DIP2-like"/>
    <property type="match status" value="1"/>
</dbReference>
<dbReference type="PROSITE" id="PS51912">
    <property type="entry name" value="DMAP1_BIND"/>
    <property type="match status" value="1"/>
</dbReference>
<dbReference type="Pfam" id="PF00501">
    <property type="entry name" value="AMP-binding"/>
    <property type="match status" value="2"/>
</dbReference>
<feature type="compositionally biased region" description="Polar residues" evidence="1">
    <location>
        <begin position="388"/>
        <end position="398"/>
    </location>
</feature>
<keyword evidence="4" id="KW-1185">Reference proteome</keyword>
<sequence>MDNHDEFPELSEQYLSKLNDLIQEYQNGYLTEIGYEKKKEEITLLYNQQIEQASLQKVKLEDIKKDEDQSCNMQRSDSKALVSQNSSPLVSETSEMQKMTYENKDSHKSRLSNIPQPFDSSNKNIKDLEPFELHSTSSSSTPDDVISNSKVVSPELLQNKEFLQKDPIDSSSPYELLTDKNAFDYLSDSSADSYFLDKLSIAHSSNNNLVSNNSLNVVATRSKSIKKSQTSLVQRQNSLLNPKTRSIKKRSLKSNNKRSIISPNRQKNLKQINAILGNFNEDDSSDSEIAQISDFYGDIQSSRGYLENQLFNNPTETESVISPSPRSSQLPQVSLLSKSVDTELSITSNHIISKNSNVDLSVISPQVSPINPLKDLSYSESKSEKVVNNHSPNFNSNIGGFESLPVSNQKRLQDHRNPSDFSLLEPEKVQESFFSNAKANFAEDSSNQNHKSPSRSSSDSLLLSETDRIKYINSRTESKNHGLQLNNISSPTNIIPKADKNSDQVTTVNDFSEKESDHLIVPPRPPITKISSKDKPLIDIRSNEDNYLISPLNKKDIPKYEIKSTTSYDPNHSTNNDNLSNNMKSRQIQESTGSQKNPSVPEYEKFSMDFDFIDTFDKGDLSADFSKFSLNKASIQNEDFSDPSSSLKKLSNNARSSDLKTHDGDANFTLSSERVLETKEPNDIPLNQEQPFIKNAQKNKLEEIPKDSEDFSESNSSSRVLNGRRHLLSTRFSKVHSTYFPSDSIVEAAPTFEEENIKTKFDFGKEYSNAKTLDPPLQQSTEDLSGDPIDISSGNTQLNIMKNFKNLDLYLNGSPSRLSPPISYPKTNSPAKSFQNVKSGTEIRPKISKLKPDLAFNSIISALIQRVSKSPNSLAYTCIDNKSNEIGNLTWSQVYYRSKKISSILTESPYFIKKGERVALVYRKYEILDYLCSLFGCFINGVVAVPLVSCDSYVELAYVLRSTGTKLVLTSDLNLKSLNKDLEILLPKTSQTNQFDSNTGNNPNDFSSVWPREISWISIDSAIHNLEAPVDIKTQVPKLSEVSKLVESDLAYIEYSKSGNGELKGVSISHGSLIKQCAVWILSTGVPSFKDVPSNVSDKSIIDFDQNSTIKHDSPLSSSFLFQEHGKTKEIHSEKLNSNNSKDEENANYNHGKSFLNRFTSTGGMKLGIKNKKLSVISNNYVKIERPQISPNGKSPANSFNSTNDKINTHKNGISSPANIPGIKSSLKSSRNNHNIAEDLLLDSDSDIDDDDHIDGFGHRNSFSEYDYSHYQKDVILINSEPRQQFGLVFGILSIVLSGNHVIFLSSAVCENPGVYLNTMSRYKANIVVTSGYSTLKKMLNVVIKDPTSILSKKTINGVPDLPSLTNLRLFLVDSLDIDHDFHIKFSSAVLMLFGCPVRKILQEYNRSVLVPILTLPEYGGILLSMSLGDIDHLIDINGEKSNLSNNSMSKLYNKVKNSNNRSMGMYDFDRDVSGIDYVILDREALLHNKISQFSNGNSQNSKGKSIIDSKNSPQNFAKLSLFGPPSLNSSIAIVDPDTRFVCDFNEVGEIWVHTSCSGSGFWGLPKLSHSTFNARFEFYQNMDQVETDYFTNNSRNLKLTKSEKSYLRTGLMGFIVNKKLMVLGYYEDRLRCITKKRVNSTQYMSDISIHYSVEIGYSLKRNFDSIISDCLLMEILSNNVHLVVILIESNFNNNTKYSEVNFSSWASKIGLYLSEQFSLHPFCIAFCGPNTLPRAYQYGNRQINSLLSRRMWELGKVNTFYVKLSFENLYLGLPFELNSNEDIKSKFGPDPSEIIFGKWAQITGYEQLKECPDSQINLDLLQVESITELLVIRAKYFPKELAYVQYNHKGSKICQVSYQELLYKVSFVCIFLLDKLRVKRGDYVLVSIVSSVEYVCVVHACIAIGVIPIPISPILNESQFIEDLPHLVSAINHFKVKSILVNSLLGGGCLLNSKSIQSMLLPLSVVVCDLAKVDQGPKVGFGFGLGIGSSNNNQNSPKNQNMGGKNRVSEFGPVPALVLGQGSFKPYKYLSKENKSIALVMMYGGILLSRPSFVTITNQVIISFCAQQKIDFQMSHNLPIISSVRCYSGYGLLQILALGIFNGCPNIIYPPSDFYINPFLWLSLVSFHKIKDAFATVPMLEHLQFFIESNSSVKDSPHPTHNSGARISMSPIGNSSNGYNRNRLSRTTPSPKTDAINYAKSFGDYHITLENVSNLILANEERVDTQSLNRIRQMLNNYKLGTDCFNPLYGSPLNMCISSRAYLGISQLVLNLDIIAVQHKRVVLLPSTNTDLDDGLLNRQTQFDNDPSKNNNHTGASLSEEIQNSMVLQDSGKVSGSTMVAIVDPESKKIVDVGNIGEIWVFSNCNSLFLEEPSQTSNSNYFQNIEKQNRKSLSSDNSLARRNLLKNMPDGDLSKYDSSISSKKIVFSKLNSDDPSVKDLNFVRTGDYGFLHLDVSNHSIFKGKQIYNAKRSPFQKNPPSDSNFLSSQTHGIHEYNVNPQYPDDNIEKEPFLFVVGKFEESFHHNKMLHFYSDIENTILTCINYETTIIEECVLLQVDYLYDGEFSLHPGKKGGYFYSNSIDPLLNSNDKTQKIVVIVSVGVELQEFFDKFSERVLSRNQQKSSNNLSSNNQQSVLKNLKQNWLTSNNSSNIRTIKSPESFDQDNKIGNMISNIVANILDRHQLKVDQVLVVKKDSIPKKKIKLVGRRQFQILEMFTKKKLEILSNYYT</sequence>
<organism evidence="3 4">
    <name type="scientific">Smittium mucronatum</name>
    <dbReference type="NCBI Taxonomy" id="133383"/>
    <lineage>
        <taxon>Eukaryota</taxon>
        <taxon>Fungi</taxon>
        <taxon>Fungi incertae sedis</taxon>
        <taxon>Zoopagomycota</taxon>
        <taxon>Kickxellomycotina</taxon>
        <taxon>Harpellomycetes</taxon>
        <taxon>Harpellales</taxon>
        <taxon>Legeriomycetaceae</taxon>
        <taxon>Smittium</taxon>
    </lineage>
</organism>
<feature type="compositionally biased region" description="Polar residues" evidence="1">
    <location>
        <begin position="637"/>
        <end position="656"/>
    </location>
</feature>
<dbReference type="InterPro" id="IPR025110">
    <property type="entry name" value="AMP-bd_C"/>
</dbReference>
<feature type="region of interest" description="Disordered" evidence="1">
    <location>
        <begin position="2154"/>
        <end position="2191"/>
    </location>
</feature>
<feature type="region of interest" description="Disordered" evidence="1">
    <location>
        <begin position="673"/>
        <end position="692"/>
    </location>
</feature>
<name>A0A1R0GW81_9FUNG</name>
<comment type="caution">
    <text evidence="3">The sequence shown here is derived from an EMBL/GenBank/DDBJ whole genome shotgun (WGS) entry which is preliminary data.</text>
</comment>
<dbReference type="EMBL" id="LSSL01002758">
    <property type="protein sequence ID" value="OLY81125.1"/>
    <property type="molecule type" value="Genomic_DNA"/>
</dbReference>
<feature type="domain" description="DMAP1-binding" evidence="2">
    <location>
        <begin position="6"/>
        <end position="106"/>
    </location>
</feature>
<feature type="region of interest" description="Disordered" evidence="1">
    <location>
        <begin position="66"/>
        <end position="124"/>
    </location>
</feature>
<evidence type="ECO:0000256" key="1">
    <source>
        <dbReference type="SAM" id="MobiDB-lite"/>
    </source>
</evidence>
<protein>
    <recommendedName>
        <fullName evidence="2">DMAP1-binding domain-containing protein</fullName>
    </recommendedName>
</protein>
<feature type="region of interest" description="Disordered" evidence="1">
    <location>
        <begin position="1129"/>
        <end position="1149"/>
    </location>
</feature>
<feature type="compositionally biased region" description="Polar residues" evidence="1">
    <location>
        <begin position="70"/>
        <end position="97"/>
    </location>
</feature>
<feature type="compositionally biased region" description="Basic and acidic residues" evidence="1">
    <location>
        <begin position="1129"/>
        <end position="1145"/>
    </location>
</feature>
<dbReference type="SUPFAM" id="SSF56801">
    <property type="entry name" value="Acetyl-CoA synthetase-like"/>
    <property type="match status" value="3"/>
</dbReference>
<dbReference type="Proteomes" id="UP000187455">
    <property type="component" value="Unassembled WGS sequence"/>
</dbReference>
<dbReference type="PANTHER" id="PTHR22754">
    <property type="entry name" value="DISCO-INTERACTING PROTEIN 2 DIP2 -RELATED"/>
    <property type="match status" value="1"/>
</dbReference>
<feature type="region of interest" description="Disordered" evidence="1">
    <location>
        <begin position="511"/>
        <end position="535"/>
    </location>
</feature>
<dbReference type="InterPro" id="IPR000873">
    <property type="entry name" value="AMP-dep_synth/lig_dom"/>
</dbReference>
<feature type="region of interest" description="Disordered" evidence="1">
    <location>
        <begin position="381"/>
        <end position="402"/>
    </location>
</feature>
<proteinExistence type="predicted"/>
<gene>
    <name evidence="3" type="ORF">AYI68_g4774</name>
</gene>
<dbReference type="InterPro" id="IPR056881">
    <property type="entry name" value="Mug62_dom"/>
</dbReference>
<accession>A0A1R0GW81</accession>
<dbReference type="PANTHER" id="PTHR22754:SF32">
    <property type="entry name" value="DISCO-INTERACTING PROTEIN 2"/>
    <property type="match status" value="1"/>
</dbReference>
<evidence type="ECO:0000313" key="4">
    <source>
        <dbReference type="Proteomes" id="UP000187455"/>
    </source>
</evidence>
<dbReference type="Pfam" id="PF24919">
    <property type="entry name" value="Mug62"/>
    <property type="match status" value="1"/>
</dbReference>
<evidence type="ECO:0000259" key="2">
    <source>
        <dbReference type="PROSITE" id="PS51912"/>
    </source>
</evidence>
<dbReference type="OrthoDB" id="5571340at2759"/>
<dbReference type="Gene3D" id="3.40.50.12780">
    <property type="entry name" value="N-terminal domain of ligase-like"/>
    <property type="match status" value="4"/>
</dbReference>
<dbReference type="GO" id="GO:0005829">
    <property type="term" value="C:cytosol"/>
    <property type="evidence" value="ECO:0007669"/>
    <property type="project" value="TreeGrafter"/>
</dbReference>
<feature type="region of interest" description="Disordered" evidence="1">
    <location>
        <begin position="441"/>
        <end position="462"/>
    </location>
</feature>
<dbReference type="InterPro" id="IPR010506">
    <property type="entry name" value="DMAP1-bd"/>
</dbReference>
<dbReference type="InterPro" id="IPR042099">
    <property type="entry name" value="ANL_N_sf"/>
</dbReference>
<dbReference type="STRING" id="133383.A0A1R0GW81"/>
<reference evidence="3 4" key="1">
    <citation type="journal article" date="2016" name="Mol. Biol. Evol.">
        <title>Genome-Wide Survey of Gut Fungi (Harpellales) Reveals the First Horizontally Transferred Ubiquitin Gene from a Mosquito Host.</title>
        <authorList>
            <person name="Wang Y."/>
            <person name="White M.M."/>
            <person name="Kvist S."/>
            <person name="Moncalvo J.M."/>
        </authorList>
    </citation>
    <scope>NUCLEOTIDE SEQUENCE [LARGE SCALE GENOMIC DNA]</scope>
    <source>
        <strain evidence="3 4">ALG-7-W6</strain>
    </source>
</reference>
<feature type="region of interest" description="Disordered" evidence="1">
    <location>
        <begin position="637"/>
        <end position="666"/>
    </location>
</feature>